<dbReference type="AlphaFoldDB" id="A0A6G4X272"/>
<comment type="similarity">
    <text evidence="1">Belongs to the short-chain dehydrogenases/reductases (SDR) family.</text>
</comment>
<dbReference type="PANTHER" id="PTHR42760">
    <property type="entry name" value="SHORT-CHAIN DEHYDROGENASES/REDUCTASES FAMILY MEMBER"/>
    <property type="match status" value="1"/>
</dbReference>
<dbReference type="InterPro" id="IPR002347">
    <property type="entry name" value="SDR_fam"/>
</dbReference>
<evidence type="ECO:0000313" key="4">
    <source>
        <dbReference type="Proteomes" id="UP000477722"/>
    </source>
</evidence>
<dbReference type="Pfam" id="PF13561">
    <property type="entry name" value="adh_short_C2"/>
    <property type="match status" value="1"/>
</dbReference>
<dbReference type="PRINTS" id="PR00080">
    <property type="entry name" value="SDRFAMILY"/>
</dbReference>
<dbReference type="EMBL" id="JAAKZZ010000228">
    <property type="protein sequence ID" value="NGO70761.1"/>
    <property type="molecule type" value="Genomic_DNA"/>
</dbReference>
<protein>
    <submittedName>
        <fullName evidence="3">SDR family oxidoreductase</fullName>
    </submittedName>
</protein>
<dbReference type="CDD" id="cd05233">
    <property type="entry name" value="SDR_c"/>
    <property type="match status" value="1"/>
</dbReference>
<dbReference type="Proteomes" id="UP000477722">
    <property type="component" value="Unassembled WGS sequence"/>
</dbReference>
<keyword evidence="4" id="KW-1185">Reference proteome</keyword>
<evidence type="ECO:0000256" key="2">
    <source>
        <dbReference type="ARBA" id="ARBA00023002"/>
    </source>
</evidence>
<dbReference type="GO" id="GO:0016616">
    <property type="term" value="F:oxidoreductase activity, acting on the CH-OH group of donors, NAD or NADP as acceptor"/>
    <property type="evidence" value="ECO:0007669"/>
    <property type="project" value="TreeGrafter"/>
</dbReference>
<accession>A0A6G4X272</accession>
<name>A0A6G4X272_9ACTN</name>
<reference evidence="3 4" key="1">
    <citation type="submission" date="2020-02" db="EMBL/GenBank/DDBJ databases">
        <title>Whole-genome analyses of novel actinobacteria.</title>
        <authorList>
            <person name="Sahin N."/>
            <person name="Tatar D."/>
        </authorList>
    </citation>
    <scope>NUCLEOTIDE SEQUENCE [LARGE SCALE GENOMIC DNA]</scope>
    <source>
        <strain evidence="3 4">SB3404</strain>
    </source>
</reference>
<dbReference type="SUPFAM" id="SSF51735">
    <property type="entry name" value="NAD(P)-binding Rossmann-fold domains"/>
    <property type="match status" value="1"/>
</dbReference>
<organism evidence="3 4">
    <name type="scientific">Streptomyces boncukensis</name>
    <dbReference type="NCBI Taxonomy" id="2711219"/>
    <lineage>
        <taxon>Bacteria</taxon>
        <taxon>Bacillati</taxon>
        <taxon>Actinomycetota</taxon>
        <taxon>Actinomycetes</taxon>
        <taxon>Kitasatosporales</taxon>
        <taxon>Streptomycetaceae</taxon>
        <taxon>Streptomyces</taxon>
    </lineage>
</organism>
<dbReference type="RefSeq" id="WP_165300416.1">
    <property type="nucleotide sequence ID" value="NZ_JAAKZZ010000228.1"/>
</dbReference>
<comment type="caution">
    <text evidence="3">The sequence shown here is derived from an EMBL/GenBank/DDBJ whole genome shotgun (WGS) entry which is preliminary data.</text>
</comment>
<dbReference type="Gene3D" id="3.40.50.720">
    <property type="entry name" value="NAD(P)-binding Rossmann-like Domain"/>
    <property type="match status" value="1"/>
</dbReference>
<dbReference type="InterPro" id="IPR036291">
    <property type="entry name" value="NAD(P)-bd_dom_sf"/>
</dbReference>
<sequence>MRFEDHSVAVTGASGGIGLGICRMLAQEGATVFALDRIPPAEDTGGARYINVEMTEEESVIAATERVYSLADGPVDLVNCAGVAQEDLPGEETSAEVFDHVMSVNLRGLFLASREFGRRLLEHGHGRIVNIASMSGNWVVNVPQRQAVYNTSKAAVVGLTRSLAAEWGPRGVTVNAVSPGYTQTPMLTRVGEQKEGWLEEWQRMNVVNRFGRVDEIAAAVLYLLGPESAYCCGTELLIDGGYSLR</sequence>
<gene>
    <name evidence="3" type="ORF">G5C65_20875</name>
</gene>
<dbReference type="FunFam" id="3.40.50.720:FF:000084">
    <property type="entry name" value="Short-chain dehydrogenase reductase"/>
    <property type="match status" value="1"/>
</dbReference>
<keyword evidence="2" id="KW-0560">Oxidoreductase</keyword>
<proteinExistence type="inferred from homology"/>
<evidence type="ECO:0000313" key="3">
    <source>
        <dbReference type="EMBL" id="NGO70761.1"/>
    </source>
</evidence>
<dbReference type="PRINTS" id="PR00081">
    <property type="entry name" value="GDHRDH"/>
</dbReference>
<dbReference type="PANTHER" id="PTHR42760:SF115">
    <property type="entry name" value="3-OXOACYL-[ACYL-CARRIER-PROTEIN] REDUCTASE FABG"/>
    <property type="match status" value="1"/>
</dbReference>
<evidence type="ECO:0000256" key="1">
    <source>
        <dbReference type="ARBA" id="ARBA00006484"/>
    </source>
</evidence>